<evidence type="ECO:0000256" key="7">
    <source>
        <dbReference type="ARBA" id="ARBA00022722"/>
    </source>
</evidence>
<dbReference type="Pfam" id="PF01868">
    <property type="entry name" value="RNase_P-MRP_p29"/>
    <property type="match status" value="1"/>
</dbReference>
<proteinExistence type="inferred from homology"/>
<dbReference type="GO" id="GO:0016787">
    <property type="term" value="F:hydrolase activity"/>
    <property type="evidence" value="ECO:0007669"/>
    <property type="project" value="UniProtKB-KW"/>
</dbReference>
<reference evidence="11 12" key="1">
    <citation type="submission" date="2020-11" db="EMBL/GenBank/DDBJ databases">
        <authorList>
            <person name="Wallbank WR R."/>
            <person name="Pardo Diaz C."/>
            <person name="Kozak K."/>
            <person name="Martin S."/>
            <person name="Jiggins C."/>
            <person name="Moest M."/>
            <person name="Warren A I."/>
            <person name="Generalovic N T."/>
            <person name="Byers J.R.P. K."/>
            <person name="Montejo-Kovacevich G."/>
            <person name="Yen C E."/>
        </authorList>
    </citation>
    <scope>NUCLEOTIDE SEQUENCE [LARGE SCALE GENOMIC DNA]</scope>
</reference>
<evidence type="ECO:0000256" key="6">
    <source>
        <dbReference type="ARBA" id="ARBA00022694"/>
    </source>
</evidence>
<dbReference type="HAMAP" id="MF_00754">
    <property type="entry name" value="RNase_P_1"/>
    <property type="match status" value="1"/>
</dbReference>
<organism evidence="11 12">
    <name type="scientific">Hermetia illucens</name>
    <name type="common">Black soldier fly</name>
    <dbReference type="NCBI Taxonomy" id="343691"/>
    <lineage>
        <taxon>Eukaryota</taxon>
        <taxon>Metazoa</taxon>
        <taxon>Ecdysozoa</taxon>
        <taxon>Arthropoda</taxon>
        <taxon>Hexapoda</taxon>
        <taxon>Insecta</taxon>
        <taxon>Pterygota</taxon>
        <taxon>Neoptera</taxon>
        <taxon>Endopterygota</taxon>
        <taxon>Diptera</taxon>
        <taxon>Brachycera</taxon>
        <taxon>Stratiomyomorpha</taxon>
        <taxon>Stratiomyidae</taxon>
        <taxon>Hermetiinae</taxon>
        <taxon>Hermetia</taxon>
    </lineage>
</organism>
<evidence type="ECO:0000256" key="5">
    <source>
        <dbReference type="ARBA" id="ARBA00022490"/>
    </source>
</evidence>
<dbReference type="PANTHER" id="PTHR13348:SF0">
    <property type="entry name" value="RIBONUCLEASE P PROTEIN SUBUNIT P29"/>
    <property type="match status" value="1"/>
</dbReference>
<dbReference type="OMA" id="IPKSECV"/>
<dbReference type="InterPro" id="IPR002730">
    <property type="entry name" value="Rpp29/RNP1"/>
</dbReference>
<comment type="subunit">
    <text evidence="10">Component of nuclear RNase P and RNase MRP ribonucleoproteins. RNase P consists of a catalytic RNA moiety and 10 different protein chains; POP1, POP4, POP5, POP7, RPP14, RPP21, RPP25, RPP30, RPP38 and RPP40. Within the RNase P complex, POP1, POP7 and RPP25 form the 'finger' subcomplex, POP5, RPP14, RPP40 and homodimeric RPP30 form the 'palm' subcomplex, and RPP21, POP4 and RPP38 form the 'wrist' subcomplex. All subunits of the RNase P complex interact with the catalytic RNA. Several subunits of RNase P are also part of the RNase MRP complex. RNase MRP consists of a catalytic RNA moiety and about 8 protein subunits; POP1, POP7, RPP25, RPP30, RPP38, RPP40 and possibly also POP4 and POP5.</text>
</comment>
<dbReference type="OrthoDB" id="124041at2759"/>
<evidence type="ECO:0000313" key="11">
    <source>
        <dbReference type="EMBL" id="CAD7086992.1"/>
    </source>
</evidence>
<dbReference type="PANTHER" id="PTHR13348">
    <property type="entry name" value="RIBONUCLEASE P SUBUNIT P29"/>
    <property type="match status" value="1"/>
</dbReference>
<comment type="subcellular location">
    <subcellularLocation>
        <location evidence="2">Nucleus</location>
    </subcellularLocation>
</comment>
<dbReference type="FunCoup" id="A0A7R8YV79">
    <property type="interactions" value="877"/>
</dbReference>
<dbReference type="GO" id="GO:0030677">
    <property type="term" value="C:ribonuclease P complex"/>
    <property type="evidence" value="ECO:0007669"/>
    <property type="project" value="InterPro"/>
</dbReference>
<dbReference type="GO" id="GO:0000172">
    <property type="term" value="C:ribonuclease MRP complex"/>
    <property type="evidence" value="ECO:0007669"/>
    <property type="project" value="InterPro"/>
</dbReference>
<dbReference type="GO" id="GO:0004519">
    <property type="term" value="F:endonuclease activity"/>
    <property type="evidence" value="ECO:0007669"/>
    <property type="project" value="UniProtKB-KW"/>
</dbReference>
<gene>
    <name evidence="11" type="ORF">HERILL_LOCUS9727</name>
</gene>
<comment type="function">
    <text evidence="1">Component of ribonuclease P, a ribonucleoprotein complex that generates mature tRNA molecules by cleaving their 5'-ends.</text>
</comment>
<dbReference type="GO" id="GO:0006364">
    <property type="term" value="P:rRNA processing"/>
    <property type="evidence" value="ECO:0007669"/>
    <property type="project" value="TreeGrafter"/>
</dbReference>
<evidence type="ECO:0000256" key="2">
    <source>
        <dbReference type="ARBA" id="ARBA00004123"/>
    </source>
</evidence>
<accession>A0A7R8YV79</accession>
<keyword evidence="8" id="KW-0255">Endonuclease</keyword>
<dbReference type="InterPro" id="IPR023534">
    <property type="entry name" value="Rof/RNase_P-like"/>
</dbReference>
<evidence type="ECO:0000256" key="4">
    <source>
        <dbReference type="ARBA" id="ARBA00016225"/>
    </source>
</evidence>
<keyword evidence="5" id="KW-0963">Cytoplasm</keyword>
<dbReference type="InterPro" id="IPR023538">
    <property type="entry name" value="RNP1"/>
</dbReference>
<dbReference type="InterPro" id="IPR036980">
    <property type="entry name" value="RNase_P/MRP_Rpp29_sf"/>
</dbReference>
<keyword evidence="7" id="KW-0540">Nuclease</keyword>
<dbReference type="InterPro" id="IPR016848">
    <property type="entry name" value="RNase_P/MRP_Rpp29-subunit"/>
</dbReference>
<dbReference type="GO" id="GO:0033204">
    <property type="term" value="F:ribonuclease P RNA binding"/>
    <property type="evidence" value="ECO:0007669"/>
    <property type="project" value="InterPro"/>
</dbReference>
<dbReference type="Gene3D" id="2.30.30.210">
    <property type="entry name" value="Ribonuclease P/MRP, subunit p29"/>
    <property type="match status" value="1"/>
</dbReference>
<keyword evidence="12" id="KW-1185">Reference proteome</keyword>
<dbReference type="SUPFAM" id="SSF101744">
    <property type="entry name" value="Rof/RNase P subunit-like"/>
    <property type="match status" value="1"/>
</dbReference>
<comment type="similarity">
    <text evidence="3">Belongs to the eukaryotic/archaeal RNase P protein component 1 family.</text>
</comment>
<keyword evidence="6" id="KW-0819">tRNA processing</keyword>
<evidence type="ECO:0000256" key="9">
    <source>
        <dbReference type="ARBA" id="ARBA00022801"/>
    </source>
</evidence>
<dbReference type="AlphaFoldDB" id="A0A7R8YV79"/>
<evidence type="ECO:0000256" key="8">
    <source>
        <dbReference type="ARBA" id="ARBA00022759"/>
    </source>
</evidence>
<evidence type="ECO:0000256" key="3">
    <source>
        <dbReference type="ARBA" id="ARBA00006181"/>
    </source>
</evidence>
<dbReference type="EMBL" id="LR899012">
    <property type="protein sequence ID" value="CAD7086992.1"/>
    <property type="molecule type" value="Genomic_DNA"/>
</dbReference>
<evidence type="ECO:0000256" key="10">
    <source>
        <dbReference type="ARBA" id="ARBA00046486"/>
    </source>
</evidence>
<dbReference type="Proteomes" id="UP000594454">
    <property type="component" value="Chromosome 4"/>
</dbReference>
<dbReference type="SMART" id="SM00538">
    <property type="entry name" value="POP4"/>
    <property type="match status" value="1"/>
</dbReference>
<evidence type="ECO:0000256" key="1">
    <source>
        <dbReference type="ARBA" id="ARBA00002435"/>
    </source>
</evidence>
<name>A0A7R8YV79_HERIL</name>
<dbReference type="GO" id="GO:0001682">
    <property type="term" value="P:tRNA 5'-leader removal"/>
    <property type="evidence" value="ECO:0007669"/>
    <property type="project" value="InterPro"/>
</dbReference>
<sequence length="220" mass="24487">MASASTEKSSKCTQLPADIQQVKDTLSEVVHPLSRPAINVIPDHVLVLTGTKSKKQLSRKKRAVKKKALTRQNRIDMGFYSLPTKSLKYADMLALHNLWQGYMKEHLGLDAMERVPDVADPQYDGFSKLLVKADLHGAKVLVTRSKCPSLVGISGIVVIDTKNTLKILGEDDKLRTVPKSECIFVIELGNLELTVVGKHLTIRPAERSVKKMKNFMDLDL</sequence>
<evidence type="ECO:0000313" key="12">
    <source>
        <dbReference type="Proteomes" id="UP000594454"/>
    </source>
</evidence>
<dbReference type="InParanoid" id="A0A7R8YV79"/>
<dbReference type="GO" id="GO:0005634">
    <property type="term" value="C:nucleus"/>
    <property type="evidence" value="ECO:0007669"/>
    <property type="project" value="UniProtKB-SubCell"/>
</dbReference>
<keyword evidence="9" id="KW-0378">Hydrolase</keyword>
<protein>
    <recommendedName>
        <fullName evidence="4">Ribonuclease P protein subunit p29</fullName>
    </recommendedName>
</protein>